<feature type="transmembrane region" description="Helical" evidence="8">
    <location>
        <begin position="343"/>
        <end position="365"/>
    </location>
</feature>
<protein>
    <recommendedName>
        <fullName evidence="8">Gustatory receptor</fullName>
    </recommendedName>
</protein>
<comment type="subcellular location">
    <subcellularLocation>
        <location evidence="1 8">Cell membrane</location>
        <topology evidence="1 8">Multi-pass membrane protein</topology>
    </subcellularLocation>
</comment>
<dbReference type="GO" id="GO:0050909">
    <property type="term" value="P:sensory perception of taste"/>
    <property type="evidence" value="ECO:0007669"/>
    <property type="project" value="InterPro"/>
</dbReference>
<comment type="caution">
    <text evidence="9">The sequence shown here is derived from an EMBL/GenBank/DDBJ whole genome shotgun (WGS) entry which is preliminary data.</text>
</comment>
<evidence type="ECO:0000256" key="5">
    <source>
        <dbReference type="ARBA" id="ARBA00023136"/>
    </source>
</evidence>
<keyword evidence="4 8" id="KW-1133">Transmembrane helix</keyword>
<keyword evidence="5 8" id="KW-0472">Membrane</keyword>
<evidence type="ECO:0000313" key="9">
    <source>
        <dbReference type="EMBL" id="KAG5313136.1"/>
    </source>
</evidence>
<dbReference type="GO" id="GO:0030425">
    <property type="term" value="C:dendrite"/>
    <property type="evidence" value="ECO:0007669"/>
    <property type="project" value="TreeGrafter"/>
</dbReference>
<feature type="transmembrane region" description="Helical" evidence="8">
    <location>
        <begin position="119"/>
        <end position="136"/>
    </location>
</feature>
<evidence type="ECO:0000256" key="4">
    <source>
        <dbReference type="ARBA" id="ARBA00022989"/>
    </source>
</evidence>
<evidence type="ECO:0000256" key="1">
    <source>
        <dbReference type="ARBA" id="ARBA00004651"/>
    </source>
</evidence>
<name>A0A836E6L3_9HYME</name>
<dbReference type="GO" id="GO:0007635">
    <property type="term" value="P:chemosensory behavior"/>
    <property type="evidence" value="ECO:0007669"/>
    <property type="project" value="TreeGrafter"/>
</dbReference>
<sequence length="383" mass="44673">MYPNFIISKILGIFPYRVKASSFETSKPRYILWTIIFCVICVCEFTMLYKLNISGNVKTDIPTIIYLNFYFLYGLFLAVISYALSGPRMRLLQTILDISSKLPQKSYQKLSKIIHTKDIFGFFFHFCLMLSLYLSYSEKMVFGLFEMSRVIISLLGFQMDMVYINCVCVLKACFKEINDNLKNLRELVINNISRWIYNEQRHPFLLKKLKTLKKQHLMISDTVKMLNMIFSLHLLGTIALSFKQIIFYVYSNVIQWQNGISLNQDRIYNSYFITVIIYYFTRFVLIVWACETGKNEAIKIGTTIHDVLNGIRDVQIKDELNLFSLQILHCDNTFSAKGFTVDATLFTVMMSNISTYLLILIQFLIITHSCDSKTDAINYTQPV</sequence>
<proteinExistence type="inferred from homology"/>
<dbReference type="GO" id="GO:0043025">
    <property type="term" value="C:neuronal cell body"/>
    <property type="evidence" value="ECO:0007669"/>
    <property type="project" value="TreeGrafter"/>
</dbReference>
<evidence type="ECO:0000256" key="7">
    <source>
        <dbReference type="ARBA" id="ARBA00023224"/>
    </source>
</evidence>
<comment type="similarity">
    <text evidence="8">Belongs to the insect chemoreceptor superfamily. Gustatory receptor (GR) family.</text>
</comment>
<feature type="transmembrane region" description="Helical" evidence="8">
    <location>
        <begin position="63"/>
        <end position="84"/>
    </location>
</feature>
<comment type="caution">
    <text evidence="8">Lacks conserved residue(s) required for the propagation of feature annotation.</text>
</comment>
<keyword evidence="7 8" id="KW-0807">Transducer</keyword>
<evidence type="ECO:0000256" key="8">
    <source>
        <dbReference type="RuleBase" id="RU363108"/>
    </source>
</evidence>
<dbReference type="InterPro" id="IPR013604">
    <property type="entry name" value="7TM_chemorcpt"/>
</dbReference>
<gene>
    <name evidence="9" type="primary">Gr28b_3</name>
    <name evidence="9" type="ORF">G6Z75_0003486</name>
</gene>
<dbReference type="GO" id="GO:0030424">
    <property type="term" value="C:axon"/>
    <property type="evidence" value="ECO:0007669"/>
    <property type="project" value="TreeGrafter"/>
</dbReference>
<evidence type="ECO:0000256" key="2">
    <source>
        <dbReference type="ARBA" id="ARBA00022475"/>
    </source>
</evidence>
<evidence type="ECO:0000256" key="3">
    <source>
        <dbReference type="ARBA" id="ARBA00022692"/>
    </source>
</evidence>
<dbReference type="EMBL" id="JAANHZ010000257">
    <property type="protein sequence ID" value="KAG5313136.1"/>
    <property type="molecule type" value="Genomic_DNA"/>
</dbReference>
<feature type="non-terminal residue" evidence="9">
    <location>
        <position position="1"/>
    </location>
</feature>
<keyword evidence="3 8" id="KW-0812">Transmembrane</keyword>
<dbReference type="PANTHER" id="PTHR21143:SF134">
    <property type="entry name" value="GUSTATORY RECEPTOR"/>
    <property type="match status" value="1"/>
</dbReference>
<accession>A0A836E6L3</accession>
<dbReference type="GO" id="GO:0008049">
    <property type="term" value="P:male courtship behavior"/>
    <property type="evidence" value="ECO:0007669"/>
    <property type="project" value="TreeGrafter"/>
</dbReference>
<reference evidence="9" key="1">
    <citation type="submission" date="2020-02" db="EMBL/GenBank/DDBJ databases">
        <title>Relaxed selection underlies rapid genomic changes in the transitions from sociality to social parasitism in ants.</title>
        <authorList>
            <person name="Bi X."/>
        </authorList>
    </citation>
    <scope>NUCLEOTIDE SEQUENCE</scope>
    <source>
        <strain evidence="9">BGI-DK2013a</strain>
        <tissue evidence="9">Whole body</tissue>
    </source>
</reference>
<evidence type="ECO:0000313" key="10">
    <source>
        <dbReference type="Proteomes" id="UP000667349"/>
    </source>
</evidence>
<dbReference type="PANTHER" id="PTHR21143">
    <property type="entry name" value="INVERTEBRATE GUSTATORY RECEPTOR"/>
    <property type="match status" value="1"/>
</dbReference>
<dbReference type="GO" id="GO:0007165">
    <property type="term" value="P:signal transduction"/>
    <property type="evidence" value="ECO:0007669"/>
    <property type="project" value="UniProtKB-KW"/>
</dbReference>
<dbReference type="Proteomes" id="UP000667349">
    <property type="component" value="Unassembled WGS sequence"/>
</dbReference>
<keyword evidence="2 8" id="KW-1003">Cell membrane</keyword>
<keyword evidence="10" id="KW-1185">Reference proteome</keyword>
<dbReference type="AlphaFoldDB" id="A0A836E6L3"/>
<comment type="function">
    <text evidence="8">Gustatory receptor which mediates acceptance or avoidance behavior, depending on its substrates.</text>
</comment>
<keyword evidence="6 8" id="KW-0675">Receptor</keyword>
<organism evidence="9 10">
    <name type="scientific">Acromyrmex insinuator</name>
    <dbReference type="NCBI Taxonomy" id="230686"/>
    <lineage>
        <taxon>Eukaryota</taxon>
        <taxon>Metazoa</taxon>
        <taxon>Ecdysozoa</taxon>
        <taxon>Arthropoda</taxon>
        <taxon>Hexapoda</taxon>
        <taxon>Insecta</taxon>
        <taxon>Pterygota</taxon>
        <taxon>Neoptera</taxon>
        <taxon>Endopterygota</taxon>
        <taxon>Hymenoptera</taxon>
        <taxon>Apocrita</taxon>
        <taxon>Aculeata</taxon>
        <taxon>Formicoidea</taxon>
        <taxon>Formicidae</taxon>
        <taxon>Myrmicinae</taxon>
        <taxon>Acromyrmex</taxon>
    </lineage>
</organism>
<feature type="transmembrane region" description="Helical" evidence="8">
    <location>
        <begin position="30"/>
        <end position="51"/>
    </location>
</feature>
<feature type="transmembrane region" description="Helical" evidence="8">
    <location>
        <begin position="270"/>
        <end position="290"/>
    </location>
</feature>
<evidence type="ECO:0000256" key="6">
    <source>
        <dbReference type="ARBA" id="ARBA00023170"/>
    </source>
</evidence>
<feature type="transmembrane region" description="Helical" evidence="8">
    <location>
        <begin position="228"/>
        <end position="250"/>
    </location>
</feature>
<dbReference type="Pfam" id="PF08395">
    <property type="entry name" value="7tm_7"/>
    <property type="match status" value="1"/>
</dbReference>
<dbReference type="GO" id="GO:0005886">
    <property type="term" value="C:plasma membrane"/>
    <property type="evidence" value="ECO:0007669"/>
    <property type="project" value="UniProtKB-SubCell"/>
</dbReference>
<feature type="non-terminal residue" evidence="9">
    <location>
        <position position="383"/>
    </location>
</feature>